<reference evidence="1 2" key="1">
    <citation type="submission" date="2023-12" db="EMBL/GenBank/DDBJ databases">
        <title>Genomic sequences of Capnocytophaga and Parvimonas strains.</title>
        <authorList>
            <person name="Watt R.M."/>
            <person name="Wang M."/>
            <person name="Yang T."/>
            <person name="Tong W.M."/>
        </authorList>
    </citation>
    <scope>NUCLEOTIDE SEQUENCE [LARGE SCALE GENOMIC DNA]</scope>
    <source>
        <strain evidence="1 2">CCUG 13096</strain>
    </source>
</reference>
<dbReference type="EMBL" id="JAYKBW010000007">
    <property type="protein sequence ID" value="MEB3075127.1"/>
    <property type="molecule type" value="Genomic_DNA"/>
</dbReference>
<protein>
    <submittedName>
        <fullName evidence="1">Uncharacterized protein</fullName>
    </submittedName>
</protein>
<comment type="caution">
    <text evidence="1">The sequence shown here is derived from an EMBL/GenBank/DDBJ whole genome shotgun (WGS) entry which is preliminary data.</text>
</comment>
<dbReference type="Proteomes" id="UP001311730">
    <property type="component" value="Unassembled WGS sequence"/>
</dbReference>
<sequence>MEDKLIDTFGAFVKISQQTALDMLVNYRNNPNFTKNPDDYQKALIELIQTLDNEQFGKLQKGLTYCLNLSLFKLIDIIENGKGDIKFELSIMDKDNKRALVGADKDNELVYRFWDWIEE</sequence>
<name>A0ABU5ZAE7_9FLAO</name>
<proteinExistence type="predicted"/>
<evidence type="ECO:0000313" key="1">
    <source>
        <dbReference type="EMBL" id="MEB3075127.1"/>
    </source>
</evidence>
<evidence type="ECO:0000313" key="2">
    <source>
        <dbReference type="Proteomes" id="UP001311730"/>
    </source>
</evidence>
<dbReference type="RefSeq" id="WP_323983397.1">
    <property type="nucleotide sequence ID" value="NZ_JAYKBW010000007.1"/>
</dbReference>
<organism evidence="1 2">
    <name type="scientific">Capnocytophaga gingivalis</name>
    <dbReference type="NCBI Taxonomy" id="1017"/>
    <lineage>
        <taxon>Bacteria</taxon>
        <taxon>Pseudomonadati</taxon>
        <taxon>Bacteroidota</taxon>
        <taxon>Flavobacteriia</taxon>
        <taxon>Flavobacteriales</taxon>
        <taxon>Flavobacteriaceae</taxon>
        <taxon>Capnocytophaga</taxon>
    </lineage>
</organism>
<gene>
    <name evidence="1" type="ORF">VJJ08_07435</name>
</gene>
<accession>A0ABU5ZAE7</accession>
<keyword evidence="2" id="KW-1185">Reference proteome</keyword>